<accession>A0A7C4AJS0</accession>
<comment type="function">
    <text evidence="2">Hydrolyzes RNA 2',3'-cyclic phosphodiester to an RNA 2'-phosphomonoester.</text>
</comment>
<reference evidence="3" key="1">
    <citation type="journal article" date="2020" name="mSystems">
        <title>Genome- and Community-Level Interaction Insights into Carbon Utilization and Element Cycling Functions of Hydrothermarchaeota in Hydrothermal Sediment.</title>
        <authorList>
            <person name="Zhou Z."/>
            <person name="Liu Y."/>
            <person name="Xu W."/>
            <person name="Pan J."/>
            <person name="Luo Z.H."/>
            <person name="Li M."/>
        </authorList>
    </citation>
    <scope>NUCLEOTIDE SEQUENCE [LARGE SCALE GENOMIC DNA]</scope>
    <source>
        <strain evidence="3">SpSt-788</strain>
    </source>
</reference>
<dbReference type="GO" id="GO:0004113">
    <property type="term" value="F:2',3'-cyclic-nucleotide 3'-phosphodiesterase activity"/>
    <property type="evidence" value="ECO:0007669"/>
    <property type="project" value="InterPro"/>
</dbReference>
<organism evidence="3">
    <name type="scientific">Thermodesulfovibrio aggregans</name>
    <dbReference type="NCBI Taxonomy" id="86166"/>
    <lineage>
        <taxon>Bacteria</taxon>
        <taxon>Pseudomonadati</taxon>
        <taxon>Nitrospirota</taxon>
        <taxon>Thermodesulfovibrionia</taxon>
        <taxon>Thermodesulfovibrionales</taxon>
        <taxon>Thermodesulfovibrionaceae</taxon>
        <taxon>Thermodesulfovibrio</taxon>
    </lineage>
</organism>
<comment type="caution">
    <text evidence="3">The sequence shown here is derived from an EMBL/GenBank/DDBJ whole genome shotgun (WGS) entry which is preliminary data.</text>
</comment>
<dbReference type="InterPro" id="IPR009097">
    <property type="entry name" value="Cyclic_Pdiesterase"/>
</dbReference>
<feature type="short sequence motif" description="HXTX 2" evidence="2">
    <location>
        <begin position="125"/>
        <end position="128"/>
    </location>
</feature>
<dbReference type="Pfam" id="PF13563">
    <property type="entry name" value="2_5_RNA_ligase2"/>
    <property type="match status" value="1"/>
</dbReference>
<dbReference type="AlphaFoldDB" id="A0A7C4AJS0"/>
<feature type="active site" description="Proton donor" evidence="2">
    <location>
        <position position="39"/>
    </location>
</feature>
<keyword evidence="1 2" id="KW-0378">Hydrolase</keyword>
<gene>
    <name evidence="3" type="primary">thpR</name>
    <name evidence="3" type="ORF">ENV75_05145</name>
</gene>
<dbReference type="PANTHER" id="PTHR35561">
    <property type="entry name" value="RNA 2',3'-CYCLIC PHOSPHODIESTERASE"/>
    <property type="match status" value="1"/>
</dbReference>
<dbReference type="EC" id="3.1.4.58" evidence="2"/>
<dbReference type="HAMAP" id="MF_01940">
    <property type="entry name" value="RNA_CPDase"/>
    <property type="match status" value="1"/>
</dbReference>
<feature type="short sequence motif" description="HXTX 1" evidence="2">
    <location>
        <begin position="39"/>
        <end position="42"/>
    </location>
</feature>
<dbReference type="InterPro" id="IPR004175">
    <property type="entry name" value="RNA_CPDase"/>
</dbReference>
<evidence type="ECO:0000313" key="3">
    <source>
        <dbReference type="EMBL" id="HGG99816.1"/>
    </source>
</evidence>
<comment type="similarity">
    <text evidence="2">Belongs to the 2H phosphoesterase superfamily. ThpR family.</text>
</comment>
<sequence length="188" mass="21734">MRSFIAIELPENIKEFLTGIVSPEFPLQGVNIVSKENFHITLKFLGDVGEKLIPEIIQILRNVATEFFPFILKITHPGVFPDKYNPRVIWMGTENTETLKELVRKIDEAMENLGFKREERDFKSHITLARIKNPKNGKYLFEKIRKQFSSLDVDSHSLNFTVKEFVLMKSTLTPKGSIYSVLERFSLG</sequence>
<dbReference type="Gene3D" id="3.90.1140.10">
    <property type="entry name" value="Cyclic phosphodiesterase"/>
    <property type="match status" value="1"/>
</dbReference>
<dbReference type="GO" id="GO:0008664">
    <property type="term" value="F:RNA 2',3'-cyclic 3'-phosphodiesterase activity"/>
    <property type="evidence" value="ECO:0007669"/>
    <property type="project" value="UniProtKB-EC"/>
</dbReference>
<feature type="active site" description="Proton acceptor" evidence="2">
    <location>
        <position position="125"/>
    </location>
</feature>
<dbReference type="SUPFAM" id="SSF55144">
    <property type="entry name" value="LigT-like"/>
    <property type="match status" value="1"/>
</dbReference>
<evidence type="ECO:0000256" key="2">
    <source>
        <dbReference type="HAMAP-Rule" id="MF_01940"/>
    </source>
</evidence>
<dbReference type="EMBL" id="DTHO01000057">
    <property type="protein sequence ID" value="HGG99816.1"/>
    <property type="molecule type" value="Genomic_DNA"/>
</dbReference>
<comment type="catalytic activity">
    <reaction evidence="2">
        <text>a 3'-end 2',3'-cyclophospho-ribonucleotide-RNA + H2O = a 3'-end 2'-phospho-ribonucleotide-RNA + H(+)</text>
        <dbReference type="Rhea" id="RHEA:11828"/>
        <dbReference type="Rhea" id="RHEA-COMP:10464"/>
        <dbReference type="Rhea" id="RHEA-COMP:17353"/>
        <dbReference type="ChEBI" id="CHEBI:15377"/>
        <dbReference type="ChEBI" id="CHEBI:15378"/>
        <dbReference type="ChEBI" id="CHEBI:83064"/>
        <dbReference type="ChEBI" id="CHEBI:173113"/>
        <dbReference type="EC" id="3.1.4.58"/>
    </reaction>
</comment>
<dbReference type="PANTHER" id="PTHR35561:SF1">
    <property type="entry name" value="RNA 2',3'-CYCLIC PHOSPHODIESTERASE"/>
    <property type="match status" value="1"/>
</dbReference>
<name>A0A7C4AJS0_9BACT</name>
<evidence type="ECO:0000256" key="1">
    <source>
        <dbReference type="ARBA" id="ARBA00022801"/>
    </source>
</evidence>
<dbReference type="NCBIfam" id="TIGR02258">
    <property type="entry name" value="2_5_ligase"/>
    <property type="match status" value="1"/>
</dbReference>
<protein>
    <recommendedName>
        <fullName evidence="2">RNA 2',3'-cyclic phosphodiesterase</fullName>
        <shortName evidence="2">RNA 2',3'-CPDase</shortName>
        <ecNumber evidence="2">3.1.4.58</ecNumber>
    </recommendedName>
</protein>
<proteinExistence type="inferred from homology"/>